<protein>
    <submittedName>
        <fullName evidence="2">Uncharacterized protein</fullName>
    </submittedName>
</protein>
<keyword evidence="1" id="KW-1133">Transmembrane helix</keyword>
<sequence>MFWNIVRLEMSKTYQRLLPWICLGVVALIVLAISTALFLYNMLVPGYHNTSSLTWPGSFVFGLNFALAIRPGTPMVPML</sequence>
<reference evidence="2 3" key="1">
    <citation type="submission" date="2019-10" db="EMBL/GenBank/DDBJ databases">
        <title>Dictyobacter vulcani sp. nov., within the class Ktedonobacteria, isolated from soil of volcanic Mt. Zao.</title>
        <authorList>
            <person name="Zheng Y."/>
            <person name="Wang C.M."/>
            <person name="Sakai Y."/>
            <person name="Abe K."/>
            <person name="Yokota A."/>
            <person name="Yabe S."/>
        </authorList>
    </citation>
    <scope>NUCLEOTIDE SEQUENCE [LARGE SCALE GENOMIC DNA]</scope>
    <source>
        <strain evidence="2 3">W12</strain>
    </source>
</reference>
<evidence type="ECO:0000313" key="2">
    <source>
        <dbReference type="EMBL" id="GER91637.1"/>
    </source>
</evidence>
<keyword evidence="1" id="KW-0812">Transmembrane</keyword>
<organism evidence="2 3">
    <name type="scientific">Dictyobacter vulcani</name>
    <dbReference type="NCBI Taxonomy" id="2607529"/>
    <lineage>
        <taxon>Bacteria</taxon>
        <taxon>Bacillati</taxon>
        <taxon>Chloroflexota</taxon>
        <taxon>Ktedonobacteria</taxon>
        <taxon>Ktedonobacterales</taxon>
        <taxon>Dictyobacteraceae</taxon>
        <taxon>Dictyobacter</taxon>
    </lineage>
</organism>
<proteinExistence type="predicted"/>
<keyword evidence="3" id="KW-1185">Reference proteome</keyword>
<feature type="transmembrane region" description="Helical" evidence="1">
    <location>
        <begin position="52"/>
        <end position="69"/>
    </location>
</feature>
<name>A0A5J4KYJ4_9CHLR</name>
<comment type="caution">
    <text evidence="2">The sequence shown here is derived from an EMBL/GenBank/DDBJ whole genome shotgun (WGS) entry which is preliminary data.</text>
</comment>
<gene>
    <name evidence="2" type="ORF">KDW_57990</name>
</gene>
<dbReference type="AlphaFoldDB" id="A0A5J4KYJ4"/>
<feature type="transmembrane region" description="Helical" evidence="1">
    <location>
        <begin position="17"/>
        <end position="40"/>
    </location>
</feature>
<keyword evidence="1" id="KW-0472">Membrane</keyword>
<dbReference type="EMBL" id="BKZW01000004">
    <property type="protein sequence ID" value="GER91637.1"/>
    <property type="molecule type" value="Genomic_DNA"/>
</dbReference>
<evidence type="ECO:0000313" key="3">
    <source>
        <dbReference type="Proteomes" id="UP000326912"/>
    </source>
</evidence>
<accession>A0A5J4KYJ4</accession>
<evidence type="ECO:0000256" key="1">
    <source>
        <dbReference type="SAM" id="Phobius"/>
    </source>
</evidence>
<dbReference type="Proteomes" id="UP000326912">
    <property type="component" value="Unassembled WGS sequence"/>
</dbReference>
<dbReference type="RefSeq" id="WP_151759259.1">
    <property type="nucleotide sequence ID" value="NZ_BKZW01000004.1"/>
</dbReference>